<name>A0A8X7CR88_9ARAC</name>
<dbReference type="EMBL" id="BMAV01022818">
    <property type="protein sequence ID" value="GFY78093.1"/>
    <property type="molecule type" value="Genomic_DNA"/>
</dbReference>
<organism evidence="1 2">
    <name type="scientific">Trichonephila inaurata madagascariensis</name>
    <dbReference type="NCBI Taxonomy" id="2747483"/>
    <lineage>
        <taxon>Eukaryota</taxon>
        <taxon>Metazoa</taxon>
        <taxon>Ecdysozoa</taxon>
        <taxon>Arthropoda</taxon>
        <taxon>Chelicerata</taxon>
        <taxon>Arachnida</taxon>
        <taxon>Araneae</taxon>
        <taxon>Araneomorphae</taxon>
        <taxon>Entelegynae</taxon>
        <taxon>Araneoidea</taxon>
        <taxon>Nephilidae</taxon>
        <taxon>Trichonephila</taxon>
        <taxon>Trichonephila inaurata</taxon>
    </lineage>
</organism>
<evidence type="ECO:0000313" key="2">
    <source>
        <dbReference type="Proteomes" id="UP000886998"/>
    </source>
</evidence>
<accession>A0A8X7CR88</accession>
<dbReference type="Proteomes" id="UP000886998">
    <property type="component" value="Unassembled WGS sequence"/>
</dbReference>
<evidence type="ECO:0000313" key="1">
    <source>
        <dbReference type="EMBL" id="GFY78093.1"/>
    </source>
</evidence>
<dbReference type="AlphaFoldDB" id="A0A8X7CR88"/>
<keyword evidence="2" id="KW-1185">Reference proteome</keyword>
<dbReference type="OrthoDB" id="8197512at2759"/>
<proteinExistence type="predicted"/>
<protein>
    <recommendedName>
        <fullName evidence="3">Reverse transcriptase domain-containing protein</fullName>
    </recommendedName>
</protein>
<reference evidence="1" key="1">
    <citation type="submission" date="2020-08" db="EMBL/GenBank/DDBJ databases">
        <title>Multicomponent nature underlies the extraordinary mechanical properties of spider dragline silk.</title>
        <authorList>
            <person name="Kono N."/>
            <person name="Nakamura H."/>
            <person name="Mori M."/>
            <person name="Yoshida Y."/>
            <person name="Ohtoshi R."/>
            <person name="Malay A.D."/>
            <person name="Moran D.A.P."/>
            <person name="Tomita M."/>
            <person name="Numata K."/>
            <person name="Arakawa K."/>
        </authorList>
    </citation>
    <scope>NUCLEOTIDE SEQUENCE</scope>
</reference>
<gene>
    <name evidence="1" type="ORF">TNIN_32221</name>
</gene>
<sequence>MPFIHILADTDDVDIIAAPGAALGESFLALERYTRKMHLRVNMEKTNYLYYGRLETTLNWFEIDSFKSVSVKNLTYLGSETNYVYQNGMKPAIRKRIIAALGTASLVLRSLLKCHLIKRKTKILYKVLIKSILTYASET</sequence>
<comment type="caution">
    <text evidence="1">The sequence shown here is derived from an EMBL/GenBank/DDBJ whole genome shotgun (WGS) entry which is preliminary data.</text>
</comment>
<evidence type="ECO:0008006" key="3">
    <source>
        <dbReference type="Google" id="ProtNLM"/>
    </source>
</evidence>